<dbReference type="GO" id="GO:0016887">
    <property type="term" value="F:ATP hydrolysis activity"/>
    <property type="evidence" value="ECO:0007669"/>
    <property type="project" value="InterPro"/>
</dbReference>
<dbReference type="Pfam" id="PF25426">
    <property type="entry name" value="AAA_lid_BCS1"/>
    <property type="match status" value="1"/>
</dbReference>
<dbReference type="EMBL" id="MU004196">
    <property type="protein sequence ID" value="KAF2491171.1"/>
    <property type="molecule type" value="Genomic_DNA"/>
</dbReference>
<feature type="domain" description="AAA+ ATPase" evidence="13">
    <location>
        <begin position="94"/>
        <end position="239"/>
    </location>
</feature>
<evidence type="ECO:0000256" key="7">
    <source>
        <dbReference type="ARBA" id="ARBA00022840"/>
    </source>
</evidence>
<keyword evidence="8" id="KW-1133">Transmembrane helix</keyword>
<dbReference type="PROSITE" id="PS00674">
    <property type="entry name" value="AAA"/>
    <property type="match status" value="1"/>
</dbReference>
<dbReference type="SMART" id="SM00382">
    <property type="entry name" value="AAA"/>
    <property type="match status" value="1"/>
</dbReference>
<dbReference type="PRINTS" id="PR00300">
    <property type="entry name" value="CLPPROTEASEA"/>
</dbReference>
<evidence type="ECO:0000256" key="1">
    <source>
        <dbReference type="ARBA" id="ARBA00004434"/>
    </source>
</evidence>
<evidence type="ECO:0000256" key="4">
    <source>
        <dbReference type="ARBA" id="ARBA00022741"/>
    </source>
</evidence>
<dbReference type="PANTHER" id="PTHR23070">
    <property type="entry name" value="BCS1 AAA-TYPE ATPASE"/>
    <property type="match status" value="1"/>
</dbReference>
<dbReference type="InterPro" id="IPR050747">
    <property type="entry name" value="Mitochondrial_chaperone_BCS1"/>
</dbReference>
<keyword evidence="10" id="KW-0472">Membrane</keyword>
<feature type="non-terminal residue" evidence="14">
    <location>
        <position position="311"/>
    </location>
</feature>
<sequence length="311" mass="35047">EVKLVLMTLGRSLTPLRSFLHECKKQHEASVDNTTISYSRTEMSQHWGMSHERPSRPLSTIDLDEKLKTALVADINEYLSPLRAKWYSDRGIPYRRGFLFHGPPGCGKTSMAKALAGHFHLPLFSTSLSRNMTEGTLESLFRQLPKRCIVLLEDIDSAGIQREEMKQVVPEQPLLQAQAQQPEHYGYGMPLSCLLNVIDGPNSEEGRVLIMTTNTPESLDRALIRPGRIDMQVFFGPVSRKVAASIFRRMYMLDTPPSGVIDKKQEEELAEQADSFAAHVPELKFTPAEVQTFLTMHRTPEQAIAGAQDWV</sequence>
<protein>
    <submittedName>
        <fullName evidence="14">P-loop containing nucleoside triphosphate hydrolase protein</fullName>
    </submittedName>
</protein>
<dbReference type="GO" id="GO:0005743">
    <property type="term" value="C:mitochondrial inner membrane"/>
    <property type="evidence" value="ECO:0007669"/>
    <property type="project" value="UniProtKB-SubCell"/>
</dbReference>
<dbReference type="Gene3D" id="3.40.50.300">
    <property type="entry name" value="P-loop containing nucleotide triphosphate hydrolases"/>
    <property type="match status" value="1"/>
</dbReference>
<evidence type="ECO:0000256" key="12">
    <source>
        <dbReference type="RuleBase" id="RU003651"/>
    </source>
</evidence>
<dbReference type="Proteomes" id="UP000799750">
    <property type="component" value="Unassembled WGS sequence"/>
</dbReference>
<evidence type="ECO:0000313" key="15">
    <source>
        <dbReference type="Proteomes" id="UP000799750"/>
    </source>
</evidence>
<keyword evidence="9" id="KW-0496">Mitochondrion</keyword>
<keyword evidence="4 12" id="KW-0547">Nucleotide-binding</keyword>
<organism evidence="14 15">
    <name type="scientific">Lophium mytilinum</name>
    <dbReference type="NCBI Taxonomy" id="390894"/>
    <lineage>
        <taxon>Eukaryota</taxon>
        <taxon>Fungi</taxon>
        <taxon>Dikarya</taxon>
        <taxon>Ascomycota</taxon>
        <taxon>Pezizomycotina</taxon>
        <taxon>Dothideomycetes</taxon>
        <taxon>Pleosporomycetidae</taxon>
        <taxon>Mytilinidiales</taxon>
        <taxon>Mytilinidiaceae</taxon>
        <taxon>Lophium</taxon>
    </lineage>
</organism>
<evidence type="ECO:0000259" key="13">
    <source>
        <dbReference type="SMART" id="SM00382"/>
    </source>
</evidence>
<dbReference type="InterPro" id="IPR057495">
    <property type="entry name" value="AAA_lid_BCS1"/>
</dbReference>
<dbReference type="AlphaFoldDB" id="A0A6A6QG56"/>
<evidence type="ECO:0000256" key="6">
    <source>
        <dbReference type="ARBA" id="ARBA00022801"/>
    </source>
</evidence>
<dbReference type="InterPro" id="IPR001270">
    <property type="entry name" value="ClpA/B"/>
</dbReference>
<evidence type="ECO:0000256" key="2">
    <source>
        <dbReference type="ARBA" id="ARBA00007448"/>
    </source>
</evidence>
<dbReference type="InterPro" id="IPR027417">
    <property type="entry name" value="P-loop_NTPase"/>
</dbReference>
<dbReference type="SUPFAM" id="SSF52540">
    <property type="entry name" value="P-loop containing nucleoside triphosphate hydrolases"/>
    <property type="match status" value="1"/>
</dbReference>
<evidence type="ECO:0000256" key="5">
    <source>
        <dbReference type="ARBA" id="ARBA00022792"/>
    </source>
</evidence>
<evidence type="ECO:0000256" key="10">
    <source>
        <dbReference type="ARBA" id="ARBA00023136"/>
    </source>
</evidence>
<evidence type="ECO:0000256" key="9">
    <source>
        <dbReference type="ARBA" id="ARBA00023128"/>
    </source>
</evidence>
<accession>A0A6A6QG56</accession>
<keyword evidence="15" id="KW-1185">Reference proteome</keyword>
<dbReference type="InterPro" id="IPR003593">
    <property type="entry name" value="AAA+_ATPase"/>
</dbReference>
<comment type="catalytic activity">
    <reaction evidence="11">
        <text>ATP + H2O = ADP + phosphate + H(+)</text>
        <dbReference type="Rhea" id="RHEA:13065"/>
        <dbReference type="ChEBI" id="CHEBI:15377"/>
        <dbReference type="ChEBI" id="CHEBI:15378"/>
        <dbReference type="ChEBI" id="CHEBI:30616"/>
        <dbReference type="ChEBI" id="CHEBI:43474"/>
        <dbReference type="ChEBI" id="CHEBI:456216"/>
    </reaction>
    <physiologicalReaction direction="left-to-right" evidence="11">
        <dbReference type="Rhea" id="RHEA:13066"/>
    </physiologicalReaction>
</comment>
<comment type="similarity">
    <text evidence="2">Belongs to the AAA ATPase family. BCS1 subfamily.</text>
</comment>
<comment type="subcellular location">
    <subcellularLocation>
        <location evidence="1">Mitochondrion inner membrane</location>
        <topology evidence="1">Single-pass membrane protein</topology>
    </subcellularLocation>
</comment>
<dbReference type="Pfam" id="PF00004">
    <property type="entry name" value="AAA"/>
    <property type="match status" value="1"/>
</dbReference>
<name>A0A6A6QG56_9PEZI</name>
<evidence type="ECO:0000256" key="3">
    <source>
        <dbReference type="ARBA" id="ARBA00022692"/>
    </source>
</evidence>
<reference evidence="14" key="1">
    <citation type="journal article" date="2020" name="Stud. Mycol.">
        <title>101 Dothideomycetes genomes: a test case for predicting lifestyles and emergence of pathogens.</title>
        <authorList>
            <person name="Haridas S."/>
            <person name="Albert R."/>
            <person name="Binder M."/>
            <person name="Bloem J."/>
            <person name="Labutti K."/>
            <person name="Salamov A."/>
            <person name="Andreopoulos B."/>
            <person name="Baker S."/>
            <person name="Barry K."/>
            <person name="Bills G."/>
            <person name="Bluhm B."/>
            <person name="Cannon C."/>
            <person name="Castanera R."/>
            <person name="Culley D."/>
            <person name="Daum C."/>
            <person name="Ezra D."/>
            <person name="Gonzalez J."/>
            <person name="Henrissat B."/>
            <person name="Kuo A."/>
            <person name="Liang C."/>
            <person name="Lipzen A."/>
            <person name="Lutzoni F."/>
            <person name="Magnuson J."/>
            <person name="Mondo S."/>
            <person name="Nolan M."/>
            <person name="Ohm R."/>
            <person name="Pangilinan J."/>
            <person name="Park H.-J."/>
            <person name="Ramirez L."/>
            <person name="Alfaro M."/>
            <person name="Sun H."/>
            <person name="Tritt A."/>
            <person name="Yoshinaga Y."/>
            <person name="Zwiers L.-H."/>
            <person name="Turgeon B."/>
            <person name="Goodwin S."/>
            <person name="Spatafora J."/>
            <person name="Crous P."/>
            <person name="Grigoriev I."/>
        </authorList>
    </citation>
    <scope>NUCLEOTIDE SEQUENCE</scope>
    <source>
        <strain evidence="14">CBS 269.34</strain>
    </source>
</reference>
<evidence type="ECO:0000313" key="14">
    <source>
        <dbReference type="EMBL" id="KAF2491171.1"/>
    </source>
</evidence>
<dbReference type="InterPro" id="IPR003959">
    <property type="entry name" value="ATPase_AAA_core"/>
</dbReference>
<keyword evidence="3" id="KW-0812">Transmembrane</keyword>
<dbReference type="InterPro" id="IPR003960">
    <property type="entry name" value="ATPase_AAA_CS"/>
</dbReference>
<evidence type="ECO:0000256" key="8">
    <source>
        <dbReference type="ARBA" id="ARBA00022989"/>
    </source>
</evidence>
<proteinExistence type="inferred from homology"/>
<dbReference type="OrthoDB" id="10251412at2759"/>
<dbReference type="InterPro" id="IPR014851">
    <property type="entry name" value="BCS1_N"/>
</dbReference>
<keyword evidence="6 14" id="KW-0378">Hydrolase</keyword>
<feature type="non-terminal residue" evidence="14">
    <location>
        <position position="1"/>
    </location>
</feature>
<evidence type="ECO:0000256" key="11">
    <source>
        <dbReference type="ARBA" id="ARBA00048778"/>
    </source>
</evidence>
<dbReference type="Pfam" id="PF08740">
    <property type="entry name" value="BCS1_N"/>
    <property type="match status" value="1"/>
</dbReference>
<dbReference type="GO" id="GO:0005524">
    <property type="term" value="F:ATP binding"/>
    <property type="evidence" value="ECO:0007669"/>
    <property type="project" value="UniProtKB-KW"/>
</dbReference>
<keyword evidence="7 12" id="KW-0067">ATP-binding</keyword>
<gene>
    <name evidence="14" type="ORF">BU16DRAFT_445387</name>
</gene>
<keyword evidence="5" id="KW-0999">Mitochondrion inner membrane</keyword>